<dbReference type="WBParaSite" id="ECPE_0000859901-mRNA-1">
    <property type="protein sequence ID" value="ECPE_0000859901-mRNA-1"/>
    <property type="gene ID" value="ECPE_0000859901"/>
</dbReference>
<reference evidence="4" key="1">
    <citation type="submission" date="2016-06" db="UniProtKB">
        <authorList>
            <consortium name="WormBaseParasite"/>
        </authorList>
    </citation>
    <scope>IDENTIFICATION</scope>
</reference>
<dbReference type="Gene3D" id="3.40.50.10330">
    <property type="entry name" value="Probable inorganic polyphosphate/atp-NAD kinase, domain 1"/>
    <property type="match status" value="1"/>
</dbReference>
<proteinExistence type="predicted"/>
<dbReference type="SUPFAM" id="SSF111331">
    <property type="entry name" value="NAD kinase/diacylglycerol kinase-like"/>
    <property type="match status" value="1"/>
</dbReference>
<dbReference type="Pfam" id="PF00781">
    <property type="entry name" value="DAGK_cat"/>
    <property type="match status" value="1"/>
</dbReference>
<sequence>MVAVQCTWCKASYHNRPSCFSDRLRHEPCPLGTHSSLIVPPNWIIKMPEKNNFKSSIRRASSMIYPSTQAIHPPRLCTSTSRPEDLATVAENKLRINSIAEPTTTTNIPSGTTITMVTGSAAGAGTITTTAVLTAAAVEGDVTQLNAPTTSPEVTRISPSLNASNLLLAPQLPFVVKSNPLSADQLKPLLVFLNPRSGGNQGLVLLRKFQWLLNPRQVFDLSQGGPRMGLELFNRVPNLRILACGGDGTVGWIFSTIDELKMNPTPPVAVLPLGTGNDLARTLRWGAGYADEPISKILRSIEEGTVVALDRYVQ</sequence>
<dbReference type="PANTHER" id="PTHR11255">
    <property type="entry name" value="DIACYLGLYCEROL KINASE"/>
    <property type="match status" value="1"/>
</dbReference>
<dbReference type="PANTHER" id="PTHR11255:SF80">
    <property type="entry name" value="EYE-SPECIFIC DIACYLGLYCEROL KINASE"/>
    <property type="match status" value="1"/>
</dbReference>
<reference evidence="2 3" key="2">
    <citation type="submission" date="2018-11" db="EMBL/GenBank/DDBJ databases">
        <authorList>
            <consortium name="Pathogen Informatics"/>
        </authorList>
    </citation>
    <scope>NUCLEOTIDE SEQUENCE [LARGE SCALE GENOMIC DNA]</scope>
    <source>
        <strain evidence="2 3">Egypt</strain>
    </source>
</reference>
<dbReference type="InterPro" id="IPR037607">
    <property type="entry name" value="DGK"/>
</dbReference>
<evidence type="ECO:0000313" key="2">
    <source>
        <dbReference type="EMBL" id="VDP83800.1"/>
    </source>
</evidence>
<dbReference type="OrthoDB" id="242257at2759"/>
<dbReference type="SMART" id="SM00046">
    <property type="entry name" value="DAGKc"/>
    <property type="match status" value="1"/>
</dbReference>
<dbReference type="FunFam" id="3.40.50.10330:FF:000002">
    <property type="entry name" value="Diacylglycerol kinase"/>
    <property type="match status" value="1"/>
</dbReference>
<dbReference type="EMBL" id="UZAN01046163">
    <property type="protein sequence ID" value="VDP83800.1"/>
    <property type="molecule type" value="Genomic_DNA"/>
</dbReference>
<accession>A0A183ANN8</accession>
<dbReference type="InterPro" id="IPR001206">
    <property type="entry name" value="Diacylglycerol_kinase_cat_dom"/>
</dbReference>
<dbReference type="PROSITE" id="PS50146">
    <property type="entry name" value="DAGK"/>
    <property type="match status" value="1"/>
</dbReference>
<feature type="domain" description="DAGKc" evidence="1">
    <location>
        <begin position="184"/>
        <end position="314"/>
    </location>
</feature>
<dbReference type="GO" id="GO:0005886">
    <property type="term" value="C:plasma membrane"/>
    <property type="evidence" value="ECO:0007669"/>
    <property type="project" value="TreeGrafter"/>
</dbReference>
<dbReference type="AlphaFoldDB" id="A0A183ANN8"/>
<dbReference type="InterPro" id="IPR017438">
    <property type="entry name" value="ATP-NAD_kinase_N"/>
</dbReference>
<dbReference type="InterPro" id="IPR016064">
    <property type="entry name" value="NAD/diacylglycerol_kinase_sf"/>
</dbReference>
<dbReference type="GO" id="GO:0004143">
    <property type="term" value="F:ATP-dependent diacylglycerol kinase activity"/>
    <property type="evidence" value="ECO:0007669"/>
    <property type="project" value="InterPro"/>
</dbReference>
<evidence type="ECO:0000313" key="3">
    <source>
        <dbReference type="Proteomes" id="UP000272942"/>
    </source>
</evidence>
<evidence type="ECO:0000259" key="1">
    <source>
        <dbReference type="PROSITE" id="PS50146"/>
    </source>
</evidence>
<name>A0A183ANN8_9TREM</name>
<evidence type="ECO:0000313" key="4">
    <source>
        <dbReference type="WBParaSite" id="ECPE_0000859901-mRNA-1"/>
    </source>
</evidence>
<gene>
    <name evidence="2" type="ORF">ECPE_LOCUS8572</name>
</gene>
<organism evidence="4">
    <name type="scientific">Echinostoma caproni</name>
    <dbReference type="NCBI Taxonomy" id="27848"/>
    <lineage>
        <taxon>Eukaryota</taxon>
        <taxon>Metazoa</taxon>
        <taxon>Spiralia</taxon>
        <taxon>Lophotrochozoa</taxon>
        <taxon>Platyhelminthes</taxon>
        <taxon>Trematoda</taxon>
        <taxon>Digenea</taxon>
        <taxon>Plagiorchiida</taxon>
        <taxon>Echinostomata</taxon>
        <taxon>Echinostomatoidea</taxon>
        <taxon>Echinostomatidae</taxon>
        <taxon>Echinostoma</taxon>
    </lineage>
</organism>
<keyword evidence="3" id="KW-1185">Reference proteome</keyword>
<protein>
    <submittedName>
        <fullName evidence="4">DAGKc domain-containing protein</fullName>
    </submittedName>
</protein>
<dbReference type="Proteomes" id="UP000272942">
    <property type="component" value="Unassembled WGS sequence"/>
</dbReference>
<dbReference type="GO" id="GO:0007165">
    <property type="term" value="P:signal transduction"/>
    <property type="evidence" value="ECO:0007669"/>
    <property type="project" value="InterPro"/>
</dbReference>